<evidence type="ECO:0000256" key="5">
    <source>
        <dbReference type="ARBA" id="ARBA00023284"/>
    </source>
</evidence>
<evidence type="ECO:0000313" key="8">
    <source>
        <dbReference type="EMBL" id="KGN74163.1"/>
    </source>
</evidence>
<evidence type="ECO:0000256" key="3">
    <source>
        <dbReference type="ARBA" id="ARBA00023002"/>
    </source>
</evidence>
<accession>A0A0A2E5H8</accession>
<evidence type="ECO:0000256" key="4">
    <source>
        <dbReference type="ARBA" id="ARBA00023157"/>
    </source>
</evidence>
<keyword evidence="9" id="KW-1185">Reference proteome</keyword>
<dbReference type="PANTHER" id="PTHR43110:SF1">
    <property type="entry name" value="THIOL PEROXIDASE"/>
    <property type="match status" value="1"/>
</dbReference>
<dbReference type="RefSeq" id="WP_036873926.1">
    <property type="nucleotide sequence ID" value="NZ_JRFA01000015.1"/>
</dbReference>
<keyword evidence="3 6" id="KW-0560">Oxidoreductase</keyword>
<comment type="miscellaneous">
    <text evidence="6">The active site is a conserved redox-active cysteine residue, the peroxidatic cysteine (C(P)), which makes the nucleophilic attack on the peroxide substrate. The peroxide oxidizes the C(P)-SH to cysteine sulfenic acid (C(P)-SOH), which then reacts with another cysteine residue, the resolving cysteine (C(R)), to form a disulfide bridge. The disulfide is subsequently reduced by an appropriate electron donor to complete the catalytic cycle. In this atypical 2-Cys peroxiredoxin, C(R) is present in the same subunit to form an intramolecular disulfide. The disulfide is subsequently reduced by thioredoxin.</text>
</comment>
<feature type="active site" description="Cysteine sulfenic acid (-SOH) intermediate" evidence="6">
    <location>
        <position position="61"/>
    </location>
</feature>
<keyword evidence="4 6" id="KW-1015">Disulfide bond</keyword>
<evidence type="ECO:0000256" key="1">
    <source>
        <dbReference type="ARBA" id="ARBA00022559"/>
    </source>
</evidence>
<name>A0A0A2E5H8_9PORP</name>
<keyword evidence="2 6" id="KW-0049">Antioxidant</keyword>
<dbReference type="EC" id="1.11.1.24" evidence="6"/>
<dbReference type="InterPro" id="IPR013766">
    <property type="entry name" value="Thioredoxin_domain"/>
</dbReference>
<protein>
    <recommendedName>
        <fullName evidence="6">Thiol peroxidase</fullName>
        <shortName evidence="6">Tpx</shortName>
        <ecNumber evidence="6">1.11.1.24</ecNumber>
    </recommendedName>
    <alternativeName>
        <fullName evidence="6">Peroxiredoxin tpx</fullName>
        <shortName evidence="6">Prx</shortName>
    </alternativeName>
    <alternativeName>
        <fullName evidence="6">Thioredoxin peroxidase</fullName>
    </alternativeName>
    <alternativeName>
        <fullName evidence="6">Thioredoxin-dependent peroxiredoxin</fullName>
    </alternativeName>
</protein>
<dbReference type="InterPro" id="IPR036249">
    <property type="entry name" value="Thioredoxin-like_sf"/>
</dbReference>
<evidence type="ECO:0000256" key="6">
    <source>
        <dbReference type="HAMAP-Rule" id="MF_00269"/>
    </source>
</evidence>
<reference evidence="8 9" key="1">
    <citation type="submission" date="2014-09" db="EMBL/GenBank/DDBJ databases">
        <title>Draft Genome Sequence of Porphyromonas macacae COT-192_OH2859.</title>
        <authorList>
            <person name="Wallis C."/>
            <person name="Deusch O."/>
            <person name="O'Flynn C."/>
            <person name="Davis I."/>
            <person name="Horsfall A."/>
            <person name="Kirkwood N."/>
            <person name="Harris S."/>
            <person name="Eisen J.A."/>
            <person name="Coil D.A."/>
            <person name="Darling A.E."/>
            <person name="Jospin G."/>
            <person name="Alexiev A."/>
        </authorList>
    </citation>
    <scope>NUCLEOTIDE SEQUENCE [LARGE SCALE GENOMIC DNA]</scope>
    <source>
        <strain evidence="9">COT-192 OH2859</strain>
    </source>
</reference>
<dbReference type="Proteomes" id="UP000030103">
    <property type="component" value="Unassembled WGS sequence"/>
</dbReference>
<dbReference type="eggNOG" id="COG2077">
    <property type="taxonomic scope" value="Bacteria"/>
</dbReference>
<dbReference type="PROSITE" id="PS51352">
    <property type="entry name" value="THIOREDOXIN_2"/>
    <property type="match status" value="1"/>
</dbReference>
<sequence>MSTVTLKNEIKMNTAGELPQKGSMAPDFKAVKNDLSEIKLSDLKGKRVVINIFPSIDTGVCAASVRRFNKEASELKNTVVLCLSQDLPFAQARFCGAEGLTNVVTVSTFRNPEFNQGYGMLLKDGPMAGLMARSVVVVDEGGKVIYTELVGEVTNEPNYEAALACLK</sequence>
<comment type="similarity">
    <text evidence="6">Belongs to the peroxiredoxin family. Tpx subfamily.</text>
</comment>
<dbReference type="STRING" id="28115.HQ47_05715"/>
<evidence type="ECO:0000259" key="7">
    <source>
        <dbReference type="PROSITE" id="PS51352"/>
    </source>
</evidence>
<comment type="subunit">
    <text evidence="6">Homodimer.</text>
</comment>
<dbReference type="InterPro" id="IPR002065">
    <property type="entry name" value="TPX"/>
</dbReference>
<comment type="function">
    <text evidence="6">Thiol-specific peroxidase that catalyzes the reduction of hydrogen peroxide and organic hydroperoxides to water and alcohols, respectively. Plays a role in cell protection against oxidative stress by detoxifying peroxides.</text>
</comment>
<evidence type="ECO:0000256" key="2">
    <source>
        <dbReference type="ARBA" id="ARBA00022862"/>
    </source>
</evidence>
<dbReference type="InterPro" id="IPR018219">
    <property type="entry name" value="Tpx_CS"/>
</dbReference>
<dbReference type="InterPro" id="IPR050455">
    <property type="entry name" value="Tpx_Peroxidase_subfamily"/>
</dbReference>
<comment type="catalytic activity">
    <reaction evidence="6">
        <text>a hydroperoxide + [thioredoxin]-dithiol = an alcohol + [thioredoxin]-disulfide + H2O</text>
        <dbReference type="Rhea" id="RHEA:62620"/>
        <dbReference type="Rhea" id="RHEA-COMP:10698"/>
        <dbReference type="Rhea" id="RHEA-COMP:10700"/>
        <dbReference type="ChEBI" id="CHEBI:15377"/>
        <dbReference type="ChEBI" id="CHEBI:29950"/>
        <dbReference type="ChEBI" id="CHEBI:30879"/>
        <dbReference type="ChEBI" id="CHEBI:35924"/>
        <dbReference type="ChEBI" id="CHEBI:50058"/>
        <dbReference type="EC" id="1.11.1.24"/>
    </reaction>
</comment>
<feature type="disulfide bond" description="Redox-active" evidence="6">
    <location>
        <begin position="61"/>
        <end position="95"/>
    </location>
</feature>
<keyword evidence="5 6" id="KW-0676">Redox-active center</keyword>
<dbReference type="HAMAP" id="MF_00269">
    <property type="entry name" value="Tpx"/>
    <property type="match status" value="1"/>
</dbReference>
<feature type="domain" description="Thioredoxin" evidence="7">
    <location>
        <begin position="19"/>
        <end position="167"/>
    </location>
</feature>
<dbReference type="Gene3D" id="3.40.30.10">
    <property type="entry name" value="Glutaredoxin"/>
    <property type="match status" value="1"/>
</dbReference>
<dbReference type="NCBIfam" id="NF001808">
    <property type="entry name" value="PRK00522.1"/>
    <property type="match status" value="1"/>
</dbReference>
<dbReference type="EMBL" id="JRFA01000015">
    <property type="protein sequence ID" value="KGN74163.1"/>
    <property type="molecule type" value="Genomic_DNA"/>
</dbReference>
<dbReference type="CDD" id="cd03014">
    <property type="entry name" value="PRX_Atyp2cys"/>
    <property type="match status" value="1"/>
</dbReference>
<evidence type="ECO:0000313" key="9">
    <source>
        <dbReference type="Proteomes" id="UP000030103"/>
    </source>
</evidence>
<dbReference type="InterPro" id="IPR013740">
    <property type="entry name" value="Redoxin"/>
</dbReference>
<proteinExistence type="inferred from homology"/>
<keyword evidence="1 6" id="KW-0575">Peroxidase</keyword>
<dbReference type="PANTHER" id="PTHR43110">
    <property type="entry name" value="THIOL PEROXIDASE"/>
    <property type="match status" value="1"/>
</dbReference>
<dbReference type="OrthoDB" id="9781543at2"/>
<gene>
    <name evidence="6 8" type="primary">tpx</name>
    <name evidence="8" type="ORF">HQ47_05715</name>
</gene>
<dbReference type="GO" id="GO:0008379">
    <property type="term" value="F:thioredoxin peroxidase activity"/>
    <property type="evidence" value="ECO:0007669"/>
    <property type="project" value="UniProtKB-UniRule"/>
</dbReference>
<dbReference type="PROSITE" id="PS01265">
    <property type="entry name" value="TPX"/>
    <property type="match status" value="1"/>
</dbReference>
<dbReference type="AlphaFoldDB" id="A0A0A2E5H8"/>
<dbReference type="SUPFAM" id="SSF52833">
    <property type="entry name" value="Thioredoxin-like"/>
    <property type="match status" value="1"/>
</dbReference>
<dbReference type="Pfam" id="PF08534">
    <property type="entry name" value="Redoxin"/>
    <property type="match status" value="1"/>
</dbReference>
<comment type="caution">
    <text evidence="8">The sequence shown here is derived from an EMBL/GenBank/DDBJ whole genome shotgun (WGS) entry which is preliminary data.</text>
</comment>
<organism evidence="8 9">
    <name type="scientific">Porphyromonas macacae</name>
    <dbReference type="NCBI Taxonomy" id="28115"/>
    <lineage>
        <taxon>Bacteria</taxon>
        <taxon>Pseudomonadati</taxon>
        <taxon>Bacteroidota</taxon>
        <taxon>Bacteroidia</taxon>
        <taxon>Bacteroidales</taxon>
        <taxon>Porphyromonadaceae</taxon>
        <taxon>Porphyromonas</taxon>
    </lineage>
</organism>